<protein>
    <submittedName>
        <fullName evidence="2">Uncharacterized protein</fullName>
    </submittedName>
</protein>
<feature type="compositionally biased region" description="Polar residues" evidence="1">
    <location>
        <begin position="30"/>
        <end position="45"/>
    </location>
</feature>
<evidence type="ECO:0000256" key="1">
    <source>
        <dbReference type="SAM" id="MobiDB-lite"/>
    </source>
</evidence>
<reference evidence="2" key="1">
    <citation type="journal article" date="2023" name="Science">
        <title>Genome structures resolve the early diversification of teleost fishes.</title>
        <authorList>
            <person name="Parey E."/>
            <person name="Louis A."/>
            <person name="Montfort J."/>
            <person name="Bouchez O."/>
            <person name="Roques C."/>
            <person name="Iampietro C."/>
            <person name="Lluch J."/>
            <person name="Castinel A."/>
            <person name="Donnadieu C."/>
            <person name="Desvignes T."/>
            <person name="Floi Bucao C."/>
            <person name="Jouanno E."/>
            <person name="Wen M."/>
            <person name="Mejri S."/>
            <person name="Dirks R."/>
            <person name="Jansen H."/>
            <person name="Henkel C."/>
            <person name="Chen W.J."/>
            <person name="Zahm M."/>
            <person name="Cabau C."/>
            <person name="Klopp C."/>
            <person name="Thompson A.W."/>
            <person name="Robinson-Rechavi M."/>
            <person name="Braasch I."/>
            <person name="Lecointre G."/>
            <person name="Bobe J."/>
            <person name="Postlethwait J.H."/>
            <person name="Berthelot C."/>
            <person name="Roest Crollius H."/>
            <person name="Guiguen Y."/>
        </authorList>
    </citation>
    <scope>NUCLEOTIDE SEQUENCE</scope>
    <source>
        <strain evidence="2">WJC10195</strain>
    </source>
</reference>
<dbReference type="AlphaFoldDB" id="A0A9Q1G8A0"/>
<comment type="caution">
    <text evidence="2">The sequence shown here is derived from an EMBL/GenBank/DDBJ whole genome shotgun (WGS) entry which is preliminary data.</text>
</comment>
<dbReference type="Proteomes" id="UP001152622">
    <property type="component" value="Chromosome 1"/>
</dbReference>
<organism evidence="2 3">
    <name type="scientific">Synaphobranchus kaupii</name>
    <name type="common">Kaup's arrowtooth eel</name>
    <dbReference type="NCBI Taxonomy" id="118154"/>
    <lineage>
        <taxon>Eukaryota</taxon>
        <taxon>Metazoa</taxon>
        <taxon>Chordata</taxon>
        <taxon>Craniata</taxon>
        <taxon>Vertebrata</taxon>
        <taxon>Euteleostomi</taxon>
        <taxon>Actinopterygii</taxon>
        <taxon>Neopterygii</taxon>
        <taxon>Teleostei</taxon>
        <taxon>Anguilliformes</taxon>
        <taxon>Synaphobranchidae</taxon>
        <taxon>Synaphobranchus</taxon>
    </lineage>
</organism>
<evidence type="ECO:0000313" key="2">
    <source>
        <dbReference type="EMBL" id="KAJ8379354.1"/>
    </source>
</evidence>
<proteinExistence type="predicted"/>
<evidence type="ECO:0000313" key="3">
    <source>
        <dbReference type="Proteomes" id="UP001152622"/>
    </source>
</evidence>
<keyword evidence="3" id="KW-1185">Reference proteome</keyword>
<feature type="region of interest" description="Disordered" evidence="1">
    <location>
        <begin position="30"/>
        <end position="75"/>
    </location>
</feature>
<name>A0A9Q1G8A0_SYNKA</name>
<dbReference type="EMBL" id="JAINUF010000001">
    <property type="protein sequence ID" value="KAJ8379354.1"/>
    <property type="molecule type" value="Genomic_DNA"/>
</dbReference>
<gene>
    <name evidence="2" type="ORF">SKAU_G00001320</name>
</gene>
<sequence length="114" mass="12984">MPILHVRCEEQFSDCLLDSELRGLQRSLNQSLGRQGSTPFFTSPRLSAARRTSSGEDETAWNPVRKSEHESQSGYVWKDGREAHLHLRRNPPSALLIGRTRPRPFIPELSGLFQ</sequence>
<accession>A0A9Q1G8A0</accession>